<dbReference type="GO" id="GO:0033554">
    <property type="term" value="P:cellular response to stress"/>
    <property type="evidence" value="ECO:0007669"/>
    <property type="project" value="TreeGrafter"/>
</dbReference>
<dbReference type="PROSITE" id="PS51352">
    <property type="entry name" value="THIOREDOXIN_2"/>
    <property type="match status" value="1"/>
</dbReference>
<dbReference type="Pfam" id="PF00578">
    <property type="entry name" value="AhpC-TSA"/>
    <property type="match status" value="1"/>
</dbReference>
<evidence type="ECO:0000256" key="3">
    <source>
        <dbReference type="ARBA" id="ARBA00022559"/>
    </source>
</evidence>
<evidence type="ECO:0000313" key="12">
    <source>
        <dbReference type="EMBL" id="HGS21947.1"/>
    </source>
</evidence>
<dbReference type="FunFam" id="3.40.30.10:FF:000011">
    <property type="entry name" value="Peroxiredoxin PRX1"/>
    <property type="match status" value="1"/>
</dbReference>
<comment type="function">
    <text evidence="8 9">Thiol-specific peroxidase that catalyzes the reduction of hydrogen peroxide and organic hydroperoxides to water and alcohols, respectively. Plays a role in cell protection against oxidative stress by detoxifying peroxides.</text>
</comment>
<accession>A0A7C4PJL5</accession>
<keyword evidence="3 9" id="KW-0575">Peroxidase</keyword>
<evidence type="ECO:0000256" key="9">
    <source>
        <dbReference type="HAMAP-Rule" id="MF_00401"/>
    </source>
</evidence>
<proteinExistence type="inferred from homology"/>
<keyword evidence="6 9" id="KW-0676">Redox-active center</keyword>
<dbReference type="InterPro" id="IPR045020">
    <property type="entry name" value="PRX_1cys"/>
</dbReference>
<dbReference type="GO" id="GO:0008379">
    <property type="term" value="F:thioredoxin peroxidase activity"/>
    <property type="evidence" value="ECO:0007669"/>
    <property type="project" value="TreeGrafter"/>
</dbReference>
<comment type="subunit">
    <text evidence="9">Homodecamer. Pentamer of dimers that assemble into a ring structure.</text>
</comment>
<comment type="subcellular location">
    <subcellularLocation>
        <location evidence="9">Cytoplasm</location>
    </subcellularLocation>
</comment>
<comment type="similarity">
    <text evidence="7 9">Belongs to the peroxiredoxin family. Prx6 subfamily.</text>
</comment>
<dbReference type="InterPro" id="IPR000866">
    <property type="entry name" value="AhpC/TSA"/>
</dbReference>
<dbReference type="InterPro" id="IPR013766">
    <property type="entry name" value="Thioredoxin_domain"/>
</dbReference>
<dbReference type="Pfam" id="PF10417">
    <property type="entry name" value="1-cysPrx_C"/>
    <property type="match status" value="1"/>
</dbReference>
<dbReference type="NCBIfam" id="NF009668">
    <property type="entry name" value="PRK13189.1"/>
    <property type="match status" value="1"/>
</dbReference>
<dbReference type="SUPFAM" id="SSF52833">
    <property type="entry name" value="Thioredoxin-like"/>
    <property type="match status" value="1"/>
</dbReference>
<dbReference type="InterPro" id="IPR019479">
    <property type="entry name" value="Peroxiredoxin_C"/>
</dbReference>
<dbReference type="PIRSF" id="PIRSF000239">
    <property type="entry name" value="AHPC"/>
    <property type="match status" value="1"/>
</dbReference>
<organism evidence="12">
    <name type="scientific">Anaerolinea thermolimosa</name>
    <dbReference type="NCBI Taxonomy" id="229919"/>
    <lineage>
        <taxon>Bacteria</taxon>
        <taxon>Bacillati</taxon>
        <taxon>Chloroflexota</taxon>
        <taxon>Anaerolineae</taxon>
        <taxon>Anaerolineales</taxon>
        <taxon>Anaerolineaceae</taxon>
        <taxon>Anaerolinea</taxon>
    </lineage>
</organism>
<comment type="similarity">
    <text evidence="1">Belongs to the peroxiredoxin family. AhpC/Prx1 subfamily.</text>
</comment>
<evidence type="ECO:0000256" key="4">
    <source>
        <dbReference type="ARBA" id="ARBA00022862"/>
    </source>
</evidence>
<evidence type="ECO:0000259" key="11">
    <source>
        <dbReference type="PROSITE" id="PS51352"/>
    </source>
</evidence>
<dbReference type="InterPro" id="IPR050217">
    <property type="entry name" value="Peroxiredoxin"/>
</dbReference>
<evidence type="ECO:0000256" key="10">
    <source>
        <dbReference type="PIRSR" id="PIRSR000239-1"/>
    </source>
</evidence>
<keyword evidence="4 9" id="KW-0049">Antioxidant</keyword>
<dbReference type="InterPro" id="IPR022915">
    <property type="entry name" value="Peroxiredoxin_TDXH"/>
</dbReference>
<dbReference type="Gene3D" id="3.30.1020.10">
    <property type="entry name" value="Antioxidant, Horf6, Chain A, domain2"/>
    <property type="match status" value="1"/>
</dbReference>
<protein>
    <recommendedName>
        <fullName evidence="9">Peroxiredoxin</fullName>
        <ecNumber evidence="9">1.11.1.24</ecNumber>
    </recommendedName>
    <alternativeName>
        <fullName evidence="9">Thioredoxin-dependent peroxiredoxin</fullName>
    </alternativeName>
</protein>
<keyword evidence="2 9" id="KW-0963">Cytoplasm</keyword>
<gene>
    <name evidence="12" type="ORF">ENT37_08770</name>
</gene>
<comment type="catalytic activity">
    <reaction evidence="9">
        <text>a hydroperoxide + [thioredoxin]-dithiol = an alcohol + [thioredoxin]-disulfide + H2O</text>
        <dbReference type="Rhea" id="RHEA:62620"/>
        <dbReference type="Rhea" id="RHEA-COMP:10698"/>
        <dbReference type="Rhea" id="RHEA-COMP:10700"/>
        <dbReference type="ChEBI" id="CHEBI:15377"/>
        <dbReference type="ChEBI" id="CHEBI:29950"/>
        <dbReference type="ChEBI" id="CHEBI:30879"/>
        <dbReference type="ChEBI" id="CHEBI:35924"/>
        <dbReference type="ChEBI" id="CHEBI:50058"/>
        <dbReference type="EC" id="1.11.1.24"/>
    </reaction>
</comment>
<dbReference type="NCBIfam" id="NF009669">
    <property type="entry name" value="PRK13190.1"/>
    <property type="match status" value="1"/>
</dbReference>
<name>A0A7C4PJL5_9CHLR</name>
<dbReference type="InterPro" id="IPR024706">
    <property type="entry name" value="Peroxiredoxin_AhpC-typ"/>
</dbReference>
<dbReference type="InterPro" id="IPR036249">
    <property type="entry name" value="Thioredoxin-like_sf"/>
</dbReference>
<feature type="active site" description="Cysteine sulfenic acid (-SOH) intermediate; for peroxidase activity" evidence="10">
    <location>
        <position position="54"/>
    </location>
</feature>
<feature type="domain" description="Thioredoxin" evidence="11">
    <location>
        <begin position="13"/>
        <end position="168"/>
    </location>
</feature>
<evidence type="ECO:0000256" key="8">
    <source>
        <dbReference type="ARBA" id="ARBA00037420"/>
    </source>
</evidence>
<feature type="active site" description="Cysteine sulfenic acid (-SOH) intermediate" evidence="9">
    <location>
        <position position="54"/>
    </location>
</feature>
<dbReference type="AlphaFoldDB" id="A0A7C4PJL5"/>
<evidence type="ECO:0000256" key="2">
    <source>
        <dbReference type="ARBA" id="ARBA00022490"/>
    </source>
</evidence>
<dbReference type="EC" id="1.11.1.24" evidence="9"/>
<comment type="caution">
    <text evidence="9">Lacks conserved residue(s) required for the propagation of feature annotation.</text>
</comment>
<reference evidence="12" key="1">
    <citation type="journal article" date="2020" name="mSystems">
        <title>Genome- and Community-Level Interaction Insights into Carbon Utilization and Element Cycling Functions of Hydrothermarchaeota in Hydrothermal Sediment.</title>
        <authorList>
            <person name="Zhou Z."/>
            <person name="Liu Y."/>
            <person name="Xu W."/>
            <person name="Pan J."/>
            <person name="Luo Z.H."/>
            <person name="Li M."/>
        </authorList>
    </citation>
    <scope>NUCLEOTIDE SEQUENCE [LARGE SCALE GENOMIC DNA]</scope>
    <source>
        <strain evidence="12">SpSt-573</strain>
    </source>
</reference>
<dbReference type="Gene3D" id="3.40.30.10">
    <property type="entry name" value="Glutaredoxin"/>
    <property type="match status" value="1"/>
</dbReference>
<comment type="miscellaneous">
    <text evidence="9">The active site is a conserved redox-active cysteine residue, the peroxidatic cysteine (C(P)), which makes the nucleophilic attack on the peroxide substrate. The peroxide oxidizes the C(P)-SH to cysteine sulfenic acid (C(P)-SOH), which then reacts with another cysteine residue, the resolving cysteine (C(R)), to form a disulfide bridge. The disulfide is subsequently reduced by an appropriate electron donor to complete the catalytic cycle. In this 1-Cys peroxiredoxin, no C(R) is present and C(P) instead forms a disulfide with a cysteine from another protein or with a small thiol molecule.</text>
</comment>
<feature type="binding site" evidence="9">
    <location>
        <position position="131"/>
    </location>
    <ligand>
        <name>substrate</name>
    </ligand>
</feature>
<dbReference type="GO" id="GO:0045454">
    <property type="term" value="P:cell redox homeostasis"/>
    <property type="evidence" value="ECO:0007669"/>
    <property type="project" value="TreeGrafter"/>
</dbReference>
<dbReference type="HAMAP" id="MF_00401">
    <property type="entry name" value="Peroxiredoxin"/>
    <property type="match status" value="1"/>
</dbReference>
<evidence type="ECO:0000256" key="6">
    <source>
        <dbReference type="ARBA" id="ARBA00023284"/>
    </source>
</evidence>
<dbReference type="PANTHER" id="PTHR10681:SF128">
    <property type="entry name" value="THIOREDOXIN-DEPENDENT PEROXIDE REDUCTASE, MITOCHONDRIAL"/>
    <property type="match status" value="1"/>
</dbReference>
<dbReference type="GO" id="GO:0006979">
    <property type="term" value="P:response to oxidative stress"/>
    <property type="evidence" value="ECO:0007669"/>
    <property type="project" value="TreeGrafter"/>
</dbReference>
<dbReference type="EMBL" id="DSYK01000432">
    <property type="protein sequence ID" value="HGS21947.1"/>
    <property type="molecule type" value="Genomic_DNA"/>
</dbReference>
<dbReference type="GO" id="GO:0042744">
    <property type="term" value="P:hydrogen peroxide catabolic process"/>
    <property type="evidence" value="ECO:0007669"/>
    <property type="project" value="TreeGrafter"/>
</dbReference>
<dbReference type="CDD" id="cd03016">
    <property type="entry name" value="PRX_1cys"/>
    <property type="match status" value="1"/>
</dbReference>
<dbReference type="PANTHER" id="PTHR10681">
    <property type="entry name" value="THIOREDOXIN PEROXIDASE"/>
    <property type="match status" value="1"/>
</dbReference>
<comment type="caution">
    <text evidence="12">The sequence shown here is derived from an EMBL/GenBank/DDBJ whole genome shotgun (WGS) entry which is preliminary data.</text>
</comment>
<evidence type="ECO:0000256" key="5">
    <source>
        <dbReference type="ARBA" id="ARBA00023002"/>
    </source>
</evidence>
<dbReference type="GO" id="GO:0005829">
    <property type="term" value="C:cytosol"/>
    <property type="evidence" value="ECO:0007669"/>
    <property type="project" value="TreeGrafter"/>
</dbReference>
<keyword evidence="5 9" id="KW-0560">Oxidoreductase</keyword>
<evidence type="ECO:0000256" key="1">
    <source>
        <dbReference type="ARBA" id="ARBA00009796"/>
    </source>
</evidence>
<evidence type="ECO:0000256" key="7">
    <source>
        <dbReference type="ARBA" id="ARBA00025719"/>
    </source>
</evidence>
<sequence length="218" mass="24454">MSEMPVHAPVTLPRLNEPAPEFEAVTTHGVVRLSDFRDSWLILFSHPADFTPVCTTEFIAFAEIYPELQKRGVELLGLSIDSVYSHIAWLRNIEEKTGVKIPFPVIADLNKEVATKYGMIQPGASKTEAVRAVFIIDPKGILRAMIYYPLTTGRNMAEILRLIDALQTSDRHGVATPANWKPGDKVIVPAPQTMEMVEDRMKAGFEMVDWYLAKKSLE</sequence>